<dbReference type="InterPro" id="IPR013767">
    <property type="entry name" value="PAS_fold"/>
</dbReference>
<keyword evidence="3" id="KW-0597">Phosphoprotein</keyword>
<dbReference type="InterPro" id="IPR013655">
    <property type="entry name" value="PAS_fold_3"/>
</dbReference>
<dbReference type="PROSITE" id="PS50112">
    <property type="entry name" value="PAS"/>
    <property type="match status" value="2"/>
</dbReference>
<evidence type="ECO:0000256" key="5">
    <source>
        <dbReference type="ARBA" id="ARBA00022777"/>
    </source>
</evidence>
<evidence type="ECO:0000256" key="2">
    <source>
        <dbReference type="ARBA" id="ARBA00012438"/>
    </source>
</evidence>
<dbReference type="Proteomes" id="UP000301751">
    <property type="component" value="Unassembled WGS sequence"/>
</dbReference>
<keyword evidence="5" id="KW-0418">Kinase</keyword>
<feature type="domain" description="PAS" evidence="6">
    <location>
        <begin position="142"/>
        <end position="215"/>
    </location>
</feature>
<dbReference type="Pfam" id="PF08447">
    <property type="entry name" value="PAS_3"/>
    <property type="match status" value="1"/>
</dbReference>
<dbReference type="InterPro" id="IPR001610">
    <property type="entry name" value="PAC"/>
</dbReference>
<dbReference type="PANTHER" id="PTHR43304">
    <property type="entry name" value="PHYTOCHROME-LIKE PROTEIN CPH1"/>
    <property type="match status" value="1"/>
</dbReference>
<name>A0A480AL20_9BURK</name>
<dbReference type="SUPFAM" id="SSF55785">
    <property type="entry name" value="PYP-like sensor domain (PAS domain)"/>
    <property type="match status" value="2"/>
</dbReference>
<evidence type="ECO:0000256" key="4">
    <source>
        <dbReference type="ARBA" id="ARBA00022679"/>
    </source>
</evidence>
<feature type="domain" description="PAS" evidence="6">
    <location>
        <begin position="18"/>
        <end position="89"/>
    </location>
</feature>
<evidence type="ECO:0000313" key="9">
    <source>
        <dbReference type="Proteomes" id="UP000301751"/>
    </source>
</evidence>
<evidence type="ECO:0000259" key="6">
    <source>
        <dbReference type="PROSITE" id="PS50112"/>
    </source>
</evidence>
<dbReference type="GO" id="GO:0006355">
    <property type="term" value="P:regulation of DNA-templated transcription"/>
    <property type="evidence" value="ECO:0007669"/>
    <property type="project" value="InterPro"/>
</dbReference>
<proteinExistence type="predicted"/>
<dbReference type="PROSITE" id="PS50113">
    <property type="entry name" value="PAC"/>
    <property type="match status" value="1"/>
</dbReference>
<reference evidence="9" key="1">
    <citation type="submission" date="2019-03" db="EMBL/GenBank/DDBJ databases">
        <title>Aquabacterium pictum sp.nov., the first bacteriochlorophyll a-containing freshwater bacterium in the genus Aquabacterium of the class Betaproteobacteria.</title>
        <authorList>
            <person name="Hirose S."/>
            <person name="Tank M."/>
            <person name="Hara E."/>
            <person name="Tamaki H."/>
            <person name="Takaichi S."/>
            <person name="Haruta S."/>
            <person name="Hanada S."/>
        </authorList>
    </citation>
    <scope>NUCLEOTIDE SEQUENCE [LARGE SCALE GENOMIC DNA]</scope>
    <source>
        <strain evidence="9">W35</strain>
    </source>
</reference>
<dbReference type="PANTHER" id="PTHR43304:SF1">
    <property type="entry name" value="PAC DOMAIN-CONTAINING PROTEIN"/>
    <property type="match status" value="1"/>
</dbReference>
<dbReference type="EMBL" id="BJCL01000001">
    <property type="protein sequence ID" value="GCL61097.1"/>
    <property type="molecule type" value="Genomic_DNA"/>
</dbReference>
<gene>
    <name evidence="8" type="ORF">AQPW35_01780</name>
</gene>
<dbReference type="InterPro" id="IPR000700">
    <property type="entry name" value="PAS-assoc_C"/>
</dbReference>
<protein>
    <recommendedName>
        <fullName evidence="2">histidine kinase</fullName>
        <ecNumber evidence="2">2.7.13.3</ecNumber>
    </recommendedName>
</protein>
<dbReference type="Pfam" id="PF00989">
    <property type="entry name" value="PAS"/>
    <property type="match status" value="1"/>
</dbReference>
<feature type="domain" description="PAC" evidence="7">
    <location>
        <begin position="217"/>
        <end position="269"/>
    </location>
</feature>
<dbReference type="InterPro" id="IPR052162">
    <property type="entry name" value="Sensor_kinase/Photoreceptor"/>
</dbReference>
<dbReference type="SMART" id="SM00086">
    <property type="entry name" value="PAC"/>
    <property type="match status" value="2"/>
</dbReference>
<evidence type="ECO:0000313" key="8">
    <source>
        <dbReference type="EMBL" id="GCL61097.1"/>
    </source>
</evidence>
<evidence type="ECO:0000256" key="3">
    <source>
        <dbReference type="ARBA" id="ARBA00022553"/>
    </source>
</evidence>
<dbReference type="InterPro" id="IPR035965">
    <property type="entry name" value="PAS-like_dom_sf"/>
</dbReference>
<comment type="caution">
    <text evidence="8">The sequence shown here is derived from an EMBL/GenBank/DDBJ whole genome shotgun (WGS) entry which is preliminary data.</text>
</comment>
<keyword evidence="9" id="KW-1185">Reference proteome</keyword>
<dbReference type="CDD" id="cd00130">
    <property type="entry name" value="PAS"/>
    <property type="match status" value="2"/>
</dbReference>
<evidence type="ECO:0000259" key="7">
    <source>
        <dbReference type="PROSITE" id="PS50113"/>
    </source>
</evidence>
<dbReference type="SMART" id="SM00091">
    <property type="entry name" value="PAS"/>
    <property type="match status" value="2"/>
</dbReference>
<dbReference type="Gene3D" id="3.30.450.20">
    <property type="entry name" value="PAS domain"/>
    <property type="match status" value="2"/>
</dbReference>
<accession>A0A480AL20</accession>
<sequence length="330" mass="37417">MRLRAGRLRAVRWQGRDRAIRVHDLFEGHPQPMWYYDPQTLAFLQVNDAAVRLYGYSQAEFLQMQVPDLRHPAERADLVERLRQRAPGASVVHCTRHRCKTGGWLDIQISAKEARYGGRTAILVLAVDISAQVAAQQALQRQEQQFRALHASLSEVLWLATPDGRALLYLSPAFEQVYGLAAEDFRRDPSLWLAHVHADDRSAAHRSGQQLFSSGSAEMQYRICRADGELRWISDRRTLVRDEQGEVAMIAGIAEDITARRVDQDTLRRNSQELADRYAELARFNRAAVDREMDMIALKAQINLLSQAQQLPPPYRLAFAATPGDQVAVP</sequence>
<dbReference type="EC" id="2.7.13.3" evidence="2"/>
<dbReference type="AlphaFoldDB" id="A0A480AL20"/>
<keyword evidence="4" id="KW-0808">Transferase</keyword>
<comment type="catalytic activity">
    <reaction evidence="1">
        <text>ATP + protein L-histidine = ADP + protein N-phospho-L-histidine.</text>
        <dbReference type="EC" id="2.7.13.3"/>
    </reaction>
</comment>
<dbReference type="NCBIfam" id="TIGR00229">
    <property type="entry name" value="sensory_box"/>
    <property type="match status" value="2"/>
</dbReference>
<dbReference type="InterPro" id="IPR000014">
    <property type="entry name" value="PAS"/>
</dbReference>
<dbReference type="GO" id="GO:0004673">
    <property type="term" value="F:protein histidine kinase activity"/>
    <property type="evidence" value="ECO:0007669"/>
    <property type="project" value="UniProtKB-EC"/>
</dbReference>
<evidence type="ECO:0000256" key="1">
    <source>
        <dbReference type="ARBA" id="ARBA00000085"/>
    </source>
</evidence>
<organism evidence="8 9">
    <name type="scientific">Pseudaquabacterium pictum</name>
    <dbReference type="NCBI Taxonomy" id="2315236"/>
    <lineage>
        <taxon>Bacteria</taxon>
        <taxon>Pseudomonadati</taxon>
        <taxon>Pseudomonadota</taxon>
        <taxon>Betaproteobacteria</taxon>
        <taxon>Burkholderiales</taxon>
        <taxon>Sphaerotilaceae</taxon>
        <taxon>Pseudaquabacterium</taxon>
    </lineage>
</organism>